<proteinExistence type="evidence at protein level"/>
<dbReference type="GO" id="GO:0015144">
    <property type="term" value="F:carbohydrate transmembrane transporter activity"/>
    <property type="evidence" value="ECO:0007669"/>
    <property type="project" value="InterPro"/>
</dbReference>
<dbReference type="AlphaFoldDB" id="A0A804MFA9"/>
<keyword evidence="13" id="KW-1267">Proteomics identification</keyword>
<evidence type="ECO:0000256" key="8">
    <source>
        <dbReference type="ARBA" id="ARBA00023136"/>
    </source>
</evidence>
<comment type="similarity">
    <text evidence="2">Belongs to the major facilitator superfamily. Sugar transporter (TC 2.A.1.1) family.</text>
</comment>
<feature type="region of interest" description="Disordered" evidence="9">
    <location>
        <begin position="21"/>
        <end position="64"/>
    </location>
</feature>
<reference evidence="11" key="3">
    <citation type="submission" date="2021-05" db="UniProtKB">
        <authorList>
            <consortium name="EnsemblPlants"/>
        </authorList>
    </citation>
    <scope>IDENTIFICATION</scope>
    <source>
        <strain evidence="11">cv. B73</strain>
    </source>
</reference>
<dbReference type="Gramene" id="Zm00001eb081120_T005">
    <property type="protein sequence ID" value="Zm00001eb081120_P005"/>
    <property type="gene ID" value="Zm00001eb081120"/>
</dbReference>
<comment type="subcellular location">
    <subcellularLocation>
        <location evidence="1">Membrane</location>
        <topology evidence="1">Multi-pass membrane protein</topology>
    </subcellularLocation>
</comment>
<accession>A0A804MFA9</accession>
<feature type="region of interest" description="Disordered" evidence="9">
    <location>
        <begin position="207"/>
        <end position="374"/>
    </location>
</feature>
<dbReference type="InterPro" id="IPR036259">
    <property type="entry name" value="MFS_trans_sf"/>
</dbReference>
<dbReference type="Pfam" id="PF00083">
    <property type="entry name" value="Sugar_tr"/>
    <property type="match status" value="1"/>
</dbReference>
<organism evidence="11 12">
    <name type="scientific">Zea mays</name>
    <name type="common">Maize</name>
    <dbReference type="NCBI Taxonomy" id="4577"/>
    <lineage>
        <taxon>Eukaryota</taxon>
        <taxon>Viridiplantae</taxon>
        <taxon>Streptophyta</taxon>
        <taxon>Embryophyta</taxon>
        <taxon>Tracheophyta</taxon>
        <taxon>Spermatophyta</taxon>
        <taxon>Magnoliopsida</taxon>
        <taxon>Liliopsida</taxon>
        <taxon>Poales</taxon>
        <taxon>Poaceae</taxon>
        <taxon>PACMAD clade</taxon>
        <taxon>Panicoideae</taxon>
        <taxon>Andropogonodae</taxon>
        <taxon>Andropogoneae</taxon>
        <taxon>Tripsacinae</taxon>
        <taxon>Zea</taxon>
    </lineage>
</organism>
<feature type="compositionally biased region" description="Basic residues" evidence="9">
    <location>
        <begin position="39"/>
        <end position="64"/>
    </location>
</feature>
<dbReference type="SUPFAM" id="SSF103473">
    <property type="entry name" value="MFS general substrate transporter"/>
    <property type="match status" value="1"/>
</dbReference>
<keyword evidence="8 10" id="KW-0472">Membrane</keyword>
<protein>
    <recommendedName>
        <fullName evidence="14">Sugar transport protein 5</fullName>
    </recommendedName>
</protein>
<keyword evidence="6" id="KW-0769">Symport</keyword>
<feature type="compositionally biased region" description="Low complexity" evidence="9">
    <location>
        <begin position="226"/>
        <end position="236"/>
    </location>
</feature>
<keyword evidence="4" id="KW-0762">Sugar transport</keyword>
<evidence type="ECO:0000313" key="12">
    <source>
        <dbReference type="Proteomes" id="UP000007305"/>
    </source>
</evidence>
<dbReference type="Gene3D" id="1.20.1250.20">
    <property type="entry name" value="MFS general substrate transporter like domains"/>
    <property type="match status" value="1"/>
</dbReference>
<evidence type="ECO:0000256" key="6">
    <source>
        <dbReference type="ARBA" id="ARBA00022847"/>
    </source>
</evidence>
<dbReference type="OrthoDB" id="5296287at2759"/>
<keyword evidence="3" id="KW-0813">Transport</keyword>
<keyword evidence="5 10" id="KW-0812">Transmembrane</keyword>
<feature type="transmembrane region" description="Helical" evidence="10">
    <location>
        <begin position="419"/>
        <end position="441"/>
    </location>
</feature>
<feature type="compositionally biased region" description="Basic residues" evidence="9">
    <location>
        <begin position="348"/>
        <end position="374"/>
    </location>
</feature>
<evidence type="ECO:0000256" key="3">
    <source>
        <dbReference type="ARBA" id="ARBA00022448"/>
    </source>
</evidence>
<evidence type="ECO:0000313" key="11">
    <source>
        <dbReference type="EnsemblPlants" id="Zm00001eb081120_P005"/>
    </source>
</evidence>
<gene>
    <name evidence="11" type="primary">LOC100285394</name>
</gene>
<feature type="compositionally biased region" description="Basic residues" evidence="9">
    <location>
        <begin position="237"/>
        <end position="253"/>
    </location>
</feature>
<name>A0A804MFA9_MAIZE</name>
<dbReference type="GO" id="GO:0016020">
    <property type="term" value="C:membrane"/>
    <property type="evidence" value="ECO:0007669"/>
    <property type="project" value="UniProtKB-SubCell"/>
</dbReference>
<keyword evidence="7 10" id="KW-1133">Transmembrane helix</keyword>
<reference evidence="12" key="1">
    <citation type="submission" date="2015-12" db="EMBL/GenBank/DDBJ databases">
        <title>Update maize B73 reference genome by single molecule sequencing technologies.</title>
        <authorList>
            <consortium name="Maize Genome Sequencing Project"/>
            <person name="Ware D."/>
        </authorList>
    </citation>
    <scope>NUCLEOTIDE SEQUENCE [LARGE SCALE GENOMIC DNA]</scope>
    <source>
        <strain evidence="12">cv. B73</strain>
    </source>
</reference>
<keyword evidence="12" id="KW-1185">Reference proteome</keyword>
<evidence type="ECO:0000256" key="1">
    <source>
        <dbReference type="ARBA" id="ARBA00004141"/>
    </source>
</evidence>
<dbReference type="PANTHER" id="PTHR23500">
    <property type="entry name" value="SOLUTE CARRIER FAMILY 2, FACILITATED GLUCOSE TRANSPORTER"/>
    <property type="match status" value="1"/>
</dbReference>
<evidence type="ECO:0000256" key="7">
    <source>
        <dbReference type="ARBA" id="ARBA00022989"/>
    </source>
</evidence>
<dbReference type="GO" id="GO:0015293">
    <property type="term" value="F:symporter activity"/>
    <property type="evidence" value="ECO:0007669"/>
    <property type="project" value="UniProtKB-KW"/>
</dbReference>
<dbReference type="InterPro" id="IPR045262">
    <property type="entry name" value="STP/PLT_plant"/>
</dbReference>
<dbReference type="Proteomes" id="UP000007305">
    <property type="component" value="Chromosome 2"/>
</dbReference>
<dbReference type="PRINTS" id="PR00171">
    <property type="entry name" value="SUGRTRNSPORT"/>
</dbReference>
<evidence type="ECO:0007829" key="13">
    <source>
        <dbReference type="PeptideAtlas" id="A0A804MFA9"/>
    </source>
</evidence>
<evidence type="ECO:0000256" key="9">
    <source>
        <dbReference type="SAM" id="MobiDB-lite"/>
    </source>
</evidence>
<feature type="region of interest" description="Disordered" evidence="9">
    <location>
        <begin position="127"/>
        <end position="190"/>
    </location>
</feature>
<reference evidence="11" key="2">
    <citation type="submission" date="2019-07" db="EMBL/GenBank/DDBJ databases">
        <authorList>
            <person name="Seetharam A."/>
            <person name="Woodhouse M."/>
            <person name="Cannon E."/>
        </authorList>
    </citation>
    <scope>NUCLEOTIDE SEQUENCE [LARGE SCALE GENOMIC DNA]</scope>
    <source>
        <strain evidence="11">cv. B73</strain>
    </source>
</reference>
<dbReference type="InterPro" id="IPR003663">
    <property type="entry name" value="Sugar/inositol_transpt"/>
</dbReference>
<feature type="compositionally biased region" description="Basic residues" evidence="9">
    <location>
        <begin position="279"/>
        <end position="291"/>
    </location>
</feature>
<sequence>STTTTKKISAARGEVVCSPWGAAAGRRPRNARWRLPPQRQRRRHGGLRRRPHRPRRRDLPHGGLRRPHLRLRHWHLRRCVGDGGFPEQVLPRVAQEDGARQQGRVLHLQQPGADGLHVVAVRVRHGGDAAGEPRDPAAGAAGRHADRRRPVLGRRPRQRRRGQHRHAHRREDAARPGARLLRPGHAGVPRRGVAPALARRLHLGLPPLHQRRVPGGQPHQLRHLADPGLGLAPLARPRLRPGRRHGGRRRVHPGHPQQPRPAREARRRPRRAPAGARQGRGHRPRVRGHPRRGGERPPERGGRVPPDPAPGVPALPGDGRGVPGVPQPHRGGRHRLLLADTVPDRRLRERRRAHGRRHPGPHEHRRHPRVGLRHGPLRPEAALHDRWRAHVHVPGIAHVAMASIIGSHLGNGSKMPKGYAVTVLVVALIFSASFSWSWGALYWTIPGEIYPVEVRSAGQGAAVALNLGLNFLQAQFFLAMLCCFKYGTFLFYASWLVVMTAFAVAFVPETKGVPLESMAHVFARHWYWGRFVKDHQKLGEEST</sequence>
<evidence type="ECO:0000256" key="5">
    <source>
        <dbReference type="ARBA" id="ARBA00022692"/>
    </source>
</evidence>
<evidence type="ECO:0008006" key="14">
    <source>
        <dbReference type="Google" id="ProtNLM"/>
    </source>
</evidence>
<evidence type="ECO:0000256" key="4">
    <source>
        <dbReference type="ARBA" id="ARBA00022597"/>
    </source>
</evidence>
<feature type="compositionally biased region" description="Basic residues" evidence="9">
    <location>
        <begin position="145"/>
        <end position="168"/>
    </location>
</feature>
<dbReference type="PANTHER" id="PTHR23500:SF2">
    <property type="entry name" value="OS04G0453400 PROTEIN"/>
    <property type="match status" value="1"/>
</dbReference>
<evidence type="ECO:0000256" key="2">
    <source>
        <dbReference type="ARBA" id="ARBA00010992"/>
    </source>
</evidence>
<evidence type="ECO:0000256" key="10">
    <source>
        <dbReference type="SAM" id="Phobius"/>
    </source>
</evidence>
<dbReference type="EnsemblPlants" id="Zm00001eb081120_T005">
    <property type="protein sequence ID" value="Zm00001eb081120_P005"/>
    <property type="gene ID" value="Zm00001eb081120"/>
</dbReference>
<feature type="compositionally biased region" description="Basic and acidic residues" evidence="9">
    <location>
        <begin position="292"/>
        <end position="302"/>
    </location>
</feature>
<feature type="transmembrane region" description="Helical" evidence="10">
    <location>
        <begin position="461"/>
        <end position="482"/>
    </location>
</feature>
<feature type="transmembrane region" description="Helical" evidence="10">
    <location>
        <begin position="489"/>
        <end position="508"/>
    </location>
</feature>
<dbReference type="InterPro" id="IPR005828">
    <property type="entry name" value="MFS_sugar_transport-like"/>
</dbReference>